<protein>
    <submittedName>
        <fullName evidence="2">Uncharacterized protein</fullName>
    </submittedName>
</protein>
<sequence>MELEPAEPLWIKTAGQAQLRYRHASLAGYEVHPDHVAVITRSYSTGFRPTLRFATEDVARRYIEAWMKRWGERAMADIDARAMEGLREEQTRLAERPPLDFTVPKRPFRRPRKGW</sequence>
<dbReference type="EMBL" id="SHMG01000005">
    <property type="protein sequence ID" value="TAA42462.1"/>
    <property type="molecule type" value="Genomic_DNA"/>
</dbReference>
<feature type="compositionally biased region" description="Basic and acidic residues" evidence="1">
    <location>
        <begin position="89"/>
        <end position="98"/>
    </location>
</feature>
<evidence type="ECO:0000256" key="1">
    <source>
        <dbReference type="SAM" id="MobiDB-lite"/>
    </source>
</evidence>
<accession>A0A4Q8M370</accession>
<dbReference type="RefSeq" id="WP_130534471.1">
    <property type="nucleotide sequence ID" value="NZ_SHMG01000005.1"/>
</dbReference>
<dbReference type="Proteomes" id="UP000294164">
    <property type="component" value="Unassembled WGS sequence"/>
</dbReference>
<evidence type="ECO:0000313" key="2">
    <source>
        <dbReference type="EMBL" id="TAA42462.1"/>
    </source>
</evidence>
<proteinExistence type="predicted"/>
<gene>
    <name evidence="2" type="ORF">EA655_10545</name>
</gene>
<name>A0A4Q8M370_9GAMM</name>
<feature type="region of interest" description="Disordered" evidence="1">
    <location>
        <begin position="89"/>
        <end position="115"/>
    </location>
</feature>
<dbReference type="OrthoDB" id="9998511at2"/>
<dbReference type="AlphaFoldDB" id="A0A4Q8M370"/>
<organism evidence="2 3">
    <name type="scientific">Pseudoxanthomonas winnipegensis</name>
    <dbReference type="NCBI Taxonomy" id="2480810"/>
    <lineage>
        <taxon>Bacteria</taxon>
        <taxon>Pseudomonadati</taxon>
        <taxon>Pseudomonadota</taxon>
        <taxon>Gammaproteobacteria</taxon>
        <taxon>Lysobacterales</taxon>
        <taxon>Lysobacteraceae</taxon>
        <taxon>Pseudoxanthomonas</taxon>
    </lineage>
</organism>
<feature type="compositionally biased region" description="Basic residues" evidence="1">
    <location>
        <begin position="106"/>
        <end position="115"/>
    </location>
</feature>
<comment type="caution">
    <text evidence="2">The sequence shown here is derived from an EMBL/GenBank/DDBJ whole genome shotgun (WGS) entry which is preliminary data.</text>
</comment>
<reference evidence="2 3" key="1">
    <citation type="submission" date="2019-02" db="EMBL/GenBank/DDBJ databases">
        <title>WGS of Pseudoxanthomonas species novum from clinical isolates.</title>
        <authorList>
            <person name="Bernier A.-M."/>
            <person name="Bernard K."/>
            <person name="Vachon A."/>
        </authorList>
    </citation>
    <scope>NUCLEOTIDE SEQUENCE [LARGE SCALE GENOMIC DNA]</scope>
    <source>
        <strain evidence="2 3">NML130969</strain>
    </source>
</reference>
<evidence type="ECO:0000313" key="3">
    <source>
        <dbReference type="Proteomes" id="UP000294164"/>
    </source>
</evidence>